<feature type="domain" description="Post-SET" evidence="4">
    <location>
        <begin position="109"/>
        <end position="125"/>
    </location>
</feature>
<keyword evidence="1" id="KW-0808">Transferase</keyword>
<accession>A0A3B0ZSW5</accession>
<evidence type="ECO:0000256" key="2">
    <source>
        <dbReference type="ARBA" id="ARBA00022691"/>
    </source>
</evidence>
<evidence type="ECO:0000256" key="1">
    <source>
        <dbReference type="ARBA" id="ARBA00022679"/>
    </source>
</evidence>
<dbReference type="PROSITE" id="PS50868">
    <property type="entry name" value="POST_SET"/>
    <property type="match status" value="1"/>
</dbReference>
<dbReference type="AlphaFoldDB" id="A0A3B0ZSW5"/>
<name>A0A3B0ZSW5_9ZZZZ</name>
<reference evidence="5" key="1">
    <citation type="submission" date="2018-06" db="EMBL/GenBank/DDBJ databases">
        <authorList>
            <person name="Zhirakovskaya E."/>
        </authorList>
    </citation>
    <scope>NUCLEOTIDE SEQUENCE</scope>
</reference>
<dbReference type="PROSITE" id="PS50280">
    <property type="entry name" value="SET"/>
    <property type="match status" value="1"/>
</dbReference>
<evidence type="ECO:0000313" key="5">
    <source>
        <dbReference type="EMBL" id="VAW96558.1"/>
    </source>
</evidence>
<dbReference type="SMART" id="SM00317">
    <property type="entry name" value="SET"/>
    <property type="match status" value="1"/>
</dbReference>
<evidence type="ECO:0000259" key="3">
    <source>
        <dbReference type="PROSITE" id="PS50280"/>
    </source>
</evidence>
<dbReference type="InterPro" id="IPR053201">
    <property type="entry name" value="Flavunoidine_N-MTase"/>
</dbReference>
<feature type="domain" description="SET" evidence="3">
    <location>
        <begin position="3"/>
        <end position="100"/>
    </location>
</feature>
<dbReference type="PANTHER" id="PTHR12350:SF19">
    <property type="entry name" value="SET DOMAIN-CONTAINING PROTEIN"/>
    <property type="match status" value="1"/>
</dbReference>
<evidence type="ECO:0000259" key="4">
    <source>
        <dbReference type="PROSITE" id="PS50868"/>
    </source>
</evidence>
<protein>
    <recommendedName>
        <fullName evidence="6">Proteins containing SET domain</fullName>
    </recommendedName>
</protein>
<dbReference type="InterPro" id="IPR003616">
    <property type="entry name" value="Post-SET_dom"/>
</dbReference>
<dbReference type="SUPFAM" id="SSF82199">
    <property type="entry name" value="SET domain"/>
    <property type="match status" value="1"/>
</dbReference>
<dbReference type="InterPro" id="IPR001214">
    <property type="entry name" value="SET_dom"/>
</dbReference>
<gene>
    <name evidence="5" type="ORF">MNBD_GAMMA19-666</name>
</gene>
<evidence type="ECO:0008006" key="6">
    <source>
        <dbReference type="Google" id="ProtNLM"/>
    </source>
</evidence>
<dbReference type="GO" id="GO:0016740">
    <property type="term" value="F:transferase activity"/>
    <property type="evidence" value="ECO:0007669"/>
    <property type="project" value="UniProtKB-KW"/>
</dbReference>
<dbReference type="Gene3D" id="2.170.270.10">
    <property type="entry name" value="SET domain"/>
    <property type="match status" value="1"/>
</dbReference>
<proteinExistence type="predicted"/>
<dbReference type="Pfam" id="PF00856">
    <property type="entry name" value="SET"/>
    <property type="match status" value="1"/>
</dbReference>
<organism evidence="5">
    <name type="scientific">hydrothermal vent metagenome</name>
    <dbReference type="NCBI Taxonomy" id="652676"/>
    <lineage>
        <taxon>unclassified sequences</taxon>
        <taxon>metagenomes</taxon>
        <taxon>ecological metagenomes</taxon>
    </lineage>
</organism>
<sequence length="153" mass="16893">MIIGFELRETPEKGEGIFATKSFKVGDIVMVGVIEKMLDGNHSHASQVGKNEYVFHGGLITKVNHSCGPNCGISVNATGAHDYVAIKDISIDEEITFDYAMRNYKIDYFPVKCMCGSISCRGEVTGWQSLSSEKKKEYEGVVAPYLLELDESQ</sequence>
<dbReference type="EMBL" id="UOFV01000089">
    <property type="protein sequence ID" value="VAW96558.1"/>
    <property type="molecule type" value="Genomic_DNA"/>
</dbReference>
<dbReference type="InterPro" id="IPR046341">
    <property type="entry name" value="SET_dom_sf"/>
</dbReference>
<dbReference type="PANTHER" id="PTHR12350">
    <property type="entry name" value="HISTONE-LYSINE N-METHYLTRANSFERASE-RELATED"/>
    <property type="match status" value="1"/>
</dbReference>
<keyword evidence="2" id="KW-0949">S-adenosyl-L-methionine</keyword>